<protein>
    <recommendedName>
        <fullName evidence="5">J domain-containing protein</fullName>
    </recommendedName>
</protein>
<dbReference type="Proteomes" id="UP000346198">
    <property type="component" value="Unassembled WGS sequence"/>
</dbReference>
<evidence type="ECO:0000256" key="2">
    <source>
        <dbReference type="SAM" id="MobiDB-lite"/>
    </source>
</evidence>
<reference evidence="3 4" key="1">
    <citation type="submission" date="2019-04" db="EMBL/GenBank/DDBJ databases">
        <authorList>
            <person name="Van Vliet M D."/>
        </authorList>
    </citation>
    <scope>NUCLEOTIDE SEQUENCE [LARGE SCALE GENOMIC DNA]</scope>
    <source>
        <strain evidence="3 4">F21</strain>
    </source>
</reference>
<organism evidence="3 4">
    <name type="scientific">Pontiella sulfatireligans</name>
    <dbReference type="NCBI Taxonomy" id="2750658"/>
    <lineage>
        <taxon>Bacteria</taxon>
        <taxon>Pseudomonadati</taxon>
        <taxon>Kiritimatiellota</taxon>
        <taxon>Kiritimatiellia</taxon>
        <taxon>Kiritimatiellales</taxon>
        <taxon>Pontiellaceae</taxon>
        <taxon>Pontiella</taxon>
    </lineage>
</organism>
<dbReference type="AlphaFoldDB" id="A0A6C2ULH0"/>
<gene>
    <name evidence="3" type="ORF">SCARR_02328</name>
</gene>
<dbReference type="SUPFAM" id="SSF46565">
    <property type="entry name" value="Chaperone J-domain"/>
    <property type="match status" value="1"/>
</dbReference>
<dbReference type="EMBL" id="CAAHFH010000001">
    <property type="protein sequence ID" value="VGO20267.1"/>
    <property type="molecule type" value="Genomic_DNA"/>
</dbReference>
<feature type="coiled-coil region" evidence="1">
    <location>
        <begin position="45"/>
        <end position="72"/>
    </location>
</feature>
<sequence length="377" mass="43446">MTKSPATKARIPSRKPQRPRIVYSTCRALVPLNTAEIRKRELKKLDRQKTNCAALDAQLEKFEKEEVQAHQQWIQTHCGPAITKYRTIRAEISVLEGTLNLTFDLLDFYPKRTQQECADAAVLYFETNGKIPEGYEEFFEPVFSAHSESSSNPFGDDEEDDFDDAFFEDIEAFIEEMANGASSNRGRIHSPRDERLCREEKTIKELYRRIARQLHPDGAGGATPVQLELWHAAQAAYENLDLETLERIDARCDLLDTESTKSAPVSSIQKGIAYYKKACTRFRRAIRDAKREPEWGFLTWSKPKKQRVLKEHNRELETEIRYFTRLLNDHKNQLKAMRNPPAALKRTPPKKRAPAKKSASAKPPEPQNDDQGLFDFF</sequence>
<evidence type="ECO:0000256" key="1">
    <source>
        <dbReference type="SAM" id="Coils"/>
    </source>
</evidence>
<dbReference type="RefSeq" id="WP_136061704.1">
    <property type="nucleotide sequence ID" value="NZ_CAAHFH010000001.1"/>
</dbReference>
<dbReference type="InterPro" id="IPR036869">
    <property type="entry name" value="J_dom_sf"/>
</dbReference>
<evidence type="ECO:0000313" key="3">
    <source>
        <dbReference type="EMBL" id="VGO20267.1"/>
    </source>
</evidence>
<feature type="region of interest" description="Disordered" evidence="2">
    <location>
        <begin position="333"/>
        <end position="377"/>
    </location>
</feature>
<evidence type="ECO:0008006" key="5">
    <source>
        <dbReference type="Google" id="ProtNLM"/>
    </source>
</evidence>
<keyword evidence="1" id="KW-0175">Coiled coil</keyword>
<name>A0A6C2ULH0_9BACT</name>
<evidence type="ECO:0000313" key="4">
    <source>
        <dbReference type="Proteomes" id="UP000346198"/>
    </source>
</evidence>
<proteinExistence type="predicted"/>
<keyword evidence="4" id="KW-1185">Reference proteome</keyword>
<accession>A0A6C2ULH0</accession>